<keyword evidence="2" id="KW-0812">Transmembrane</keyword>
<gene>
    <name evidence="3" type="ORF">DFR76_101192</name>
</gene>
<feature type="compositionally biased region" description="Low complexity" evidence="1">
    <location>
        <begin position="165"/>
        <end position="201"/>
    </location>
</feature>
<evidence type="ECO:0000313" key="4">
    <source>
        <dbReference type="Proteomes" id="UP000254869"/>
    </source>
</evidence>
<keyword evidence="4" id="KW-1185">Reference proteome</keyword>
<organism evidence="3 4">
    <name type="scientific">Nocardia pseudobrasiliensis</name>
    <dbReference type="NCBI Taxonomy" id="45979"/>
    <lineage>
        <taxon>Bacteria</taxon>
        <taxon>Bacillati</taxon>
        <taxon>Actinomycetota</taxon>
        <taxon>Actinomycetes</taxon>
        <taxon>Mycobacteriales</taxon>
        <taxon>Nocardiaceae</taxon>
        <taxon>Nocardia</taxon>
    </lineage>
</organism>
<keyword evidence="2" id="KW-0472">Membrane</keyword>
<accession>A0A370ID59</accession>
<keyword evidence="2" id="KW-1133">Transmembrane helix</keyword>
<feature type="compositionally biased region" description="Polar residues" evidence="1">
    <location>
        <begin position="84"/>
        <end position="104"/>
    </location>
</feature>
<sequence>MDGSRRLSAKVAGPAVAAGAVSLGLILIGSCGLGRHDIYVAPPALNADLQSAPTTGRSGSSTPAVAIPPSPTWRVAVNTPPRRTLTSGSATTSPGHSPDATDNPQVRADFPRAPESSTPTAEPTRTIEPSDDSDLTTTTTKSLPTTTSTPAPLPIPTTHSSDTQESTVPTVAPETTTSTPAAEPTTAPVTVAPVTTAEAAAGTSIRPRSN</sequence>
<evidence type="ECO:0000313" key="3">
    <source>
        <dbReference type="EMBL" id="RDI68657.1"/>
    </source>
</evidence>
<evidence type="ECO:0000256" key="2">
    <source>
        <dbReference type="SAM" id="Phobius"/>
    </source>
</evidence>
<proteinExistence type="predicted"/>
<feature type="compositionally biased region" description="Polar residues" evidence="1">
    <location>
        <begin position="51"/>
        <end position="63"/>
    </location>
</feature>
<dbReference type="AlphaFoldDB" id="A0A370ID59"/>
<feature type="transmembrane region" description="Helical" evidence="2">
    <location>
        <begin position="12"/>
        <end position="33"/>
    </location>
</feature>
<reference evidence="3 4" key="1">
    <citation type="submission" date="2018-07" db="EMBL/GenBank/DDBJ databases">
        <title>Genomic Encyclopedia of Type Strains, Phase IV (KMG-IV): sequencing the most valuable type-strain genomes for metagenomic binning, comparative biology and taxonomic classification.</title>
        <authorList>
            <person name="Goeker M."/>
        </authorList>
    </citation>
    <scope>NUCLEOTIDE SEQUENCE [LARGE SCALE GENOMIC DNA]</scope>
    <source>
        <strain evidence="3 4">DSM 44290</strain>
    </source>
</reference>
<feature type="compositionally biased region" description="Low complexity" evidence="1">
    <location>
        <begin position="135"/>
        <end position="150"/>
    </location>
</feature>
<dbReference type="Proteomes" id="UP000254869">
    <property type="component" value="Unassembled WGS sequence"/>
</dbReference>
<comment type="caution">
    <text evidence="3">The sequence shown here is derived from an EMBL/GenBank/DDBJ whole genome shotgun (WGS) entry which is preliminary data.</text>
</comment>
<dbReference type="STRING" id="1210086.GCA_001613105_00041"/>
<dbReference type="RefSeq" id="WP_067990012.1">
    <property type="nucleotide sequence ID" value="NZ_QQBC01000001.1"/>
</dbReference>
<evidence type="ECO:0000256" key="1">
    <source>
        <dbReference type="SAM" id="MobiDB-lite"/>
    </source>
</evidence>
<dbReference type="PROSITE" id="PS51257">
    <property type="entry name" value="PROKAR_LIPOPROTEIN"/>
    <property type="match status" value="1"/>
</dbReference>
<dbReference type="EMBL" id="QQBC01000001">
    <property type="protein sequence ID" value="RDI68657.1"/>
    <property type="molecule type" value="Genomic_DNA"/>
</dbReference>
<feature type="region of interest" description="Disordered" evidence="1">
    <location>
        <begin position="51"/>
        <end position="210"/>
    </location>
</feature>
<protein>
    <submittedName>
        <fullName evidence="3">Uncharacterized protein</fullName>
    </submittedName>
</protein>
<name>A0A370ID59_9NOCA</name>